<evidence type="ECO:0000313" key="4">
    <source>
        <dbReference type="Proteomes" id="UP001229421"/>
    </source>
</evidence>
<feature type="region of interest" description="Disordered" evidence="2">
    <location>
        <begin position="1"/>
        <end position="20"/>
    </location>
</feature>
<keyword evidence="4" id="KW-1185">Reference proteome</keyword>
<proteinExistence type="predicted"/>
<dbReference type="Proteomes" id="UP001229421">
    <property type="component" value="Unassembled WGS sequence"/>
</dbReference>
<dbReference type="AlphaFoldDB" id="A0AAD8JXE9"/>
<reference evidence="3" key="1">
    <citation type="journal article" date="2023" name="bioRxiv">
        <title>Improved chromosome-level genome assembly for marigold (Tagetes erecta).</title>
        <authorList>
            <person name="Jiang F."/>
            <person name="Yuan L."/>
            <person name="Wang S."/>
            <person name="Wang H."/>
            <person name="Xu D."/>
            <person name="Wang A."/>
            <person name="Fan W."/>
        </authorList>
    </citation>
    <scope>NUCLEOTIDE SEQUENCE</scope>
    <source>
        <strain evidence="3">WSJ</strain>
        <tissue evidence="3">Leaf</tissue>
    </source>
</reference>
<feature type="coiled-coil region" evidence="1">
    <location>
        <begin position="166"/>
        <end position="200"/>
    </location>
</feature>
<evidence type="ECO:0000256" key="2">
    <source>
        <dbReference type="SAM" id="MobiDB-lite"/>
    </source>
</evidence>
<accession>A0AAD8JXE9</accession>
<protein>
    <submittedName>
        <fullName evidence="3">Uncharacterized protein</fullName>
    </submittedName>
</protein>
<evidence type="ECO:0000256" key="1">
    <source>
        <dbReference type="SAM" id="Coils"/>
    </source>
</evidence>
<sequence length="203" mass="22653">MEEGDGSNSPALPKDRQLNDLTESLAENVEVFRQFVDEAIEAVDQDEKFDEMTAESYDQKKFYMKKHVQELSSIHNSLAGQYGDFIEEIRMYCQSLMQNEHLRLQSSESSSSPQVSQILGPKASTSTGFDVLFHPDGGGFYLAKCKRPSSHSGLKSSIQPVNAAALKVKETKDDALVEKISRLEEEVVSLKQRLQTTTVENAS</sequence>
<dbReference type="EMBL" id="JAUHHV010000010">
    <property type="protein sequence ID" value="KAK1409330.1"/>
    <property type="molecule type" value="Genomic_DNA"/>
</dbReference>
<gene>
    <name evidence="3" type="ORF">QVD17_35856</name>
</gene>
<feature type="compositionally biased region" description="Polar residues" evidence="2">
    <location>
        <begin position="1"/>
        <end position="10"/>
    </location>
</feature>
<organism evidence="3 4">
    <name type="scientific">Tagetes erecta</name>
    <name type="common">African marigold</name>
    <dbReference type="NCBI Taxonomy" id="13708"/>
    <lineage>
        <taxon>Eukaryota</taxon>
        <taxon>Viridiplantae</taxon>
        <taxon>Streptophyta</taxon>
        <taxon>Embryophyta</taxon>
        <taxon>Tracheophyta</taxon>
        <taxon>Spermatophyta</taxon>
        <taxon>Magnoliopsida</taxon>
        <taxon>eudicotyledons</taxon>
        <taxon>Gunneridae</taxon>
        <taxon>Pentapetalae</taxon>
        <taxon>asterids</taxon>
        <taxon>campanulids</taxon>
        <taxon>Asterales</taxon>
        <taxon>Asteraceae</taxon>
        <taxon>Asteroideae</taxon>
        <taxon>Heliantheae alliance</taxon>
        <taxon>Tageteae</taxon>
        <taxon>Tagetes</taxon>
    </lineage>
</organism>
<evidence type="ECO:0000313" key="3">
    <source>
        <dbReference type="EMBL" id="KAK1409330.1"/>
    </source>
</evidence>
<keyword evidence="1" id="KW-0175">Coiled coil</keyword>
<name>A0AAD8JXE9_TARER</name>
<comment type="caution">
    <text evidence="3">The sequence shown here is derived from an EMBL/GenBank/DDBJ whole genome shotgun (WGS) entry which is preliminary data.</text>
</comment>